<keyword evidence="4" id="KW-1185">Reference proteome</keyword>
<dbReference type="InterPro" id="IPR011256">
    <property type="entry name" value="Reg_factor_effector_dom_sf"/>
</dbReference>
<dbReference type="OrthoDB" id="6424451at2759"/>
<dbReference type="PANTHER" id="PTHR11220:SF72">
    <property type="entry name" value="HEME-BINDING PROTEIN 2-LIKE ISOFORM X2"/>
    <property type="match status" value="1"/>
</dbReference>
<accession>A0A2P6TL71</accession>
<feature type="signal peptide" evidence="2">
    <location>
        <begin position="1"/>
        <end position="22"/>
    </location>
</feature>
<reference evidence="3 4" key="1">
    <citation type="journal article" date="2018" name="Plant J.">
        <title>Genome sequences of Chlorella sorokiniana UTEX 1602 and Micractinium conductrix SAG 241.80: implications to maltose excretion by a green alga.</title>
        <authorList>
            <person name="Arriola M.B."/>
            <person name="Velmurugan N."/>
            <person name="Zhang Y."/>
            <person name="Plunkett M.H."/>
            <person name="Hondzo H."/>
            <person name="Barney B.M."/>
        </authorList>
    </citation>
    <scope>NUCLEOTIDE SEQUENCE [LARGE SCALE GENOMIC DNA]</scope>
    <source>
        <strain evidence="4">UTEX 1602</strain>
    </source>
</reference>
<dbReference type="Pfam" id="PF04832">
    <property type="entry name" value="SOUL"/>
    <property type="match status" value="1"/>
</dbReference>
<organism evidence="3 4">
    <name type="scientific">Chlorella sorokiniana</name>
    <name type="common">Freshwater green alga</name>
    <dbReference type="NCBI Taxonomy" id="3076"/>
    <lineage>
        <taxon>Eukaryota</taxon>
        <taxon>Viridiplantae</taxon>
        <taxon>Chlorophyta</taxon>
        <taxon>core chlorophytes</taxon>
        <taxon>Trebouxiophyceae</taxon>
        <taxon>Chlorellales</taxon>
        <taxon>Chlorellaceae</taxon>
        <taxon>Chlorella clade</taxon>
        <taxon>Chlorella</taxon>
    </lineage>
</organism>
<dbReference type="Gene3D" id="3.20.80.10">
    <property type="entry name" value="Regulatory factor, effector binding domain"/>
    <property type="match status" value="1"/>
</dbReference>
<protein>
    <submittedName>
        <fullName evidence="3">Heme-binding 2</fullName>
    </submittedName>
</protein>
<dbReference type="PANTHER" id="PTHR11220">
    <property type="entry name" value="HEME-BINDING PROTEIN-RELATED"/>
    <property type="match status" value="1"/>
</dbReference>
<name>A0A2P6TL71_CHLSO</name>
<gene>
    <name evidence="3" type="ORF">C2E21_6409</name>
</gene>
<evidence type="ECO:0000313" key="3">
    <source>
        <dbReference type="EMBL" id="PRW45040.1"/>
    </source>
</evidence>
<feature type="chain" id="PRO_5015168860" evidence="2">
    <location>
        <begin position="23"/>
        <end position="167"/>
    </location>
</feature>
<keyword evidence="2" id="KW-0732">Signal</keyword>
<dbReference type="InterPro" id="IPR006917">
    <property type="entry name" value="SOUL_heme-bd"/>
</dbReference>
<dbReference type="SUPFAM" id="SSF55136">
    <property type="entry name" value="Probable bacterial effector-binding domain"/>
    <property type="match status" value="1"/>
</dbReference>
<proteinExistence type="inferred from homology"/>
<dbReference type="EMBL" id="LHPG02000012">
    <property type="protein sequence ID" value="PRW45040.1"/>
    <property type="molecule type" value="Genomic_DNA"/>
</dbReference>
<dbReference type="GO" id="GO:0020037">
    <property type="term" value="F:heme binding"/>
    <property type="evidence" value="ECO:0007669"/>
    <property type="project" value="TreeGrafter"/>
</dbReference>
<evidence type="ECO:0000256" key="2">
    <source>
        <dbReference type="SAM" id="SignalP"/>
    </source>
</evidence>
<comment type="caution">
    <text evidence="3">The sequence shown here is derived from an EMBL/GenBank/DDBJ whole genome shotgun (WGS) entry which is preliminary data.</text>
</comment>
<dbReference type="Proteomes" id="UP000239899">
    <property type="component" value="Unassembled WGS sequence"/>
</dbReference>
<evidence type="ECO:0000256" key="1">
    <source>
        <dbReference type="ARBA" id="ARBA00009817"/>
    </source>
</evidence>
<sequence>MARGSLAISAACLLGFAALAAAAALEPGLAAATALERRPPKFCAGRECPPFRTLHEDDGFDERRYRHKPLWVVTNETGVTWNHAYLHGKVTLAHYWAGDNDRGAKLRPTNPLLALFQFGDKGELLPLWTFAGYLPHDCQGKILTVAADLRTLLGQQGLDYEEQARQP</sequence>
<evidence type="ECO:0000313" key="4">
    <source>
        <dbReference type="Proteomes" id="UP000239899"/>
    </source>
</evidence>
<dbReference type="AlphaFoldDB" id="A0A2P6TL71"/>
<comment type="similarity">
    <text evidence="1">Belongs to the HEBP family.</text>
</comment>